<accession>A0ABN2NIN1</accession>
<dbReference type="NCBIfam" id="TIGR03691">
    <property type="entry name" value="20S_bact_alpha"/>
    <property type="match status" value="1"/>
</dbReference>
<dbReference type="InterPro" id="IPR050115">
    <property type="entry name" value="Proteasome_alpha"/>
</dbReference>
<name>A0ABN2NIN1_9MICO</name>
<dbReference type="EMBL" id="BAAANL010000007">
    <property type="protein sequence ID" value="GAA1870581.1"/>
    <property type="molecule type" value="Genomic_DNA"/>
</dbReference>
<dbReference type="Gene3D" id="3.60.20.10">
    <property type="entry name" value="Glutamine Phosphoribosylpyrophosphate, subunit 1, domain 1"/>
    <property type="match status" value="1"/>
</dbReference>
<keyword evidence="2 3" id="KW-0647">Proteasome</keyword>
<dbReference type="SUPFAM" id="SSF56235">
    <property type="entry name" value="N-terminal nucleophile aminohydrolases (Ntn hydrolases)"/>
    <property type="match status" value="1"/>
</dbReference>
<protein>
    <recommendedName>
        <fullName evidence="3">Proteasome subunit alpha</fullName>
    </recommendedName>
    <alternativeName>
        <fullName evidence="3">20S proteasome alpha subunit</fullName>
    </alternativeName>
    <alternativeName>
        <fullName evidence="3">Proteasome core protein PrcA</fullName>
    </alternativeName>
</protein>
<dbReference type="InterPro" id="IPR022296">
    <property type="entry name" value="Proteasome_asu_bac"/>
</dbReference>
<comment type="caution">
    <text evidence="6">The sequence shown here is derived from an EMBL/GenBank/DDBJ whole genome shotgun (WGS) entry which is preliminary data.</text>
</comment>
<feature type="region of interest" description="Disordered" evidence="5">
    <location>
        <begin position="231"/>
        <end position="341"/>
    </location>
</feature>
<dbReference type="CDD" id="cd01906">
    <property type="entry name" value="proteasome_protease_HslV"/>
    <property type="match status" value="1"/>
</dbReference>
<comment type="function">
    <text evidence="3">Component of the proteasome core, a large protease complex with broad specificity involved in protein degradation.</text>
</comment>
<evidence type="ECO:0000313" key="6">
    <source>
        <dbReference type="EMBL" id="GAA1870581.1"/>
    </source>
</evidence>
<dbReference type="HAMAP" id="MF_00289_B">
    <property type="entry name" value="Proteasome_A_B"/>
    <property type="match status" value="1"/>
</dbReference>
<comment type="similarity">
    <text evidence="3 4">Belongs to the peptidase T1A family.</text>
</comment>
<gene>
    <name evidence="3" type="primary">prcA</name>
    <name evidence="6" type="ORF">GCM10009751_32070</name>
</gene>
<dbReference type="InterPro" id="IPR001353">
    <property type="entry name" value="Proteasome_sua/b"/>
</dbReference>
<keyword evidence="7" id="KW-1185">Reference proteome</keyword>
<evidence type="ECO:0000313" key="7">
    <source>
        <dbReference type="Proteomes" id="UP001501094"/>
    </source>
</evidence>
<dbReference type="PROSITE" id="PS51475">
    <property type="entry name" value="PROTEASOME_ALPHA_2"/>
    <property type="match status" value="1"/>
</dbReference>
<keyword evidence="1 3" id="KW-0963">Cytoplasm</keyword>
<dbReference type="Pfam" id="PF00227">
    <property type="entry name" value="Proteasome"/>
    <property type="match status" value="1"/>
</dbReference>
<comment type="subcellular location">
    <subcellularLocation>
        <location evidence="3">Cytoplasm</location>
    </subcellularLocation>
</comment>
<sequence length="341" mass="35700">MNMPFYVSPEQLMKDRADFARKGIARGRSVVVVAYDDGIAFATENPSRALHKISEIYDRIGFAAVGKYNEFENLRVAGVRYADLRGYTYDRSDVTARGLANAYAQILGTVFITESKPLEVELVVAEVGATAEEDQIYRLTYDGTVADEHAHVVMGGQAEQLGRKVSDGWREGMSLAEVLRLAVSALGSSDAPAGQRTIEPHQLEVAVLERSRPRRAFRRLTKQALAELLAAPAGGDETPGSAAKPQAAEAPGAVADDTAGAPAQAPAETPDDTTAPSAEDAPTEDAPAKDTAAEDASTEDASAEDAAAKPAGGTAKPAGDADPPSTPGNGRDPAAGEPPQD</sequence>
<dbReference type="InterPro" id="IPR023332">
    <property type="entry name" value="Proteasome_alpha-type"/>
</dbReference>
<comment type="subunit">
    <text evidence="3">The 20S proteasome core is composed of 14 alpha and 14 beta subunits that assemble into four stacked heptameric rings, resulting in a barrel-shaped structure. The two inner rings, each composed of seven catalytic beta subunits, are sandwiched by two outer rings, each composed of seven alpha subunits. The catalytic chamber with the active sites is on the inside of the barrel. Has a gated structure, the ends of the cylinder being occluded by the N-termini of the alpha-subunits. Is capped by the proteasome-associated ATPase, ARC.</text>
</comment>
<organism evidence="6 7">
    <name type="scientific">Myceligenerans crystallogenes</name>
    <dbReference type="NCBI Taxonomy" id="316335"/>
    <lineage>
        <taxon>Bacteria</taxon>
        <taxon>Bacillati</taxon>
        <taxon>Actinomycetota</taxon>
        <taxon>Actinomycetes</taxon>
        <taxon>Micrococcales</taxon>
        <taxon>Promicromonosporaceae</taxon>
        <taxon>Myceligenerans</taxon>
    </lineage>
</organism>
<evidence type="ECO:0000256" key="1">
    <source>
        <dbReference type="ARBA" id="ARBA00022490"/>
    </source>
</evidence>
<feature type="compositionally biased region" description="Low complexity" evidence="5">
    <location>
        <begin position="242"/>
        <end position="259"/>
    </location>
</feature>
<comment type="pathway">
    <text evidence="3">Protein degradation; proteasomal Pup-dependent pathway.</text>
</comment>
<feature type="compositionally biased region" description="Low complexity" evidence="5">
    <location>
        <begin position="304"/>
        <end position="323"/>
    </location>
</feature>
<dbReference type="InterPro" id="IPR029055">
    <property type="entry name" value="Ntn_hydrolases_N"/>
</dbReference>
<comment type="activity regulation">
    <text evidence="3">The formation of the proteasomal ATPase ARC-20S proteasome complex, likely via the docking of the C-termini of ARC into the intersubunit pockets in the alpha-rings, may trigger opening of the gate for substrate entry. Interconversion between the open-gate and close-gate conformations leads to a dynamic regulation of the 20S proteasome proteolysis activity.</text>
</comment>
<dbReference type="Proteomes" id="UP001501094">
    <property type="component" value="Unassembled WGS sequence"/>
</dbReference>
<evidence type="ECO:0000256" key="2">
    <source>
        <dbReference type="ARBA" id="ARBA00022942"/>
    </source>
</evidence>
<evidence type="ECO:0000256" key="5">
    <source>
        <dbReference type="SAM" id="MobiDB-lite"/>
    </source>
</evidence>
<evidence type="ECO:0000256" key="4">
    <source>
        <dbReference type="PROSITE-ProRule" id="PRU00808"/>
    </source>
</evidence>
<reference evidence="6 7" key="1">
    <citation type="journal article" date="2019" name="Int. J. Syst. Evol. Microbiol.">
        <title>The Global Catalogue of Microorganisms (GCM) 10K type strain sequencing project: providing services to taxonomists for standard genome sequencing and annotation.</title>
        <authorList>
            <consortium name="The Broad Institute Genomics Platform"/>
            <consortium name="The Broad Institute Genome Sequencing Center for Infectious Disease"/>
            <person name="Wu L."/>
            <person name="Ma J."/>
        </authorList>
    </citation>
    <scope>NUCLEOTIDE SEQUENCE [LARGE SCALE GENOMIC DNA]</scope>
    <source>
        <strain evidence="6 7">JCM 14326</strain>
    </source>
</reference>
<dbReference type="PANTHER" id="PTHR11599">
    <property type="entry name" value="PROTEASOME SUBUNIT ALPHA/BETA"/>
    <property type="match status" value="1"/>
</dbReference>
<evidence type="ECO:0000256" key="3">
    <source>
        <dbReference type="HAMAP-Rule" id="MF_00289"/>
    </source>
</evidence>
<proteinExistence type="inferred from homology"/>